<evidence type="ECO:0000313" key="4">
    <source>
        <dbReference type="EMBL" id="AJI23898.1"/>
    </source>
</evidence>
<evidence type="ECO:0008006" key="6">
    <source>
        <dbReference type="Google" id="ProtNLM"/>
    </source>
</evidence>
<accession>A0A0B6ATA0</accession>
<dbReference type="GeneID" id="93643937"/>
<organism evidence="4 5">
    <name type="scientific">Priestia megaterium (strain ATCC 14581 / DSM 32 / CCUG 1817 / JCM 2506 / NBRC 15308 / NCIMB 9376 / NCTC 10342 / NRRL B-14308 / VKM B-512 / Ford 19)</name>
    <name type="common">Bacillus megaterium</name>
    <dbReference type="NCBI Taxonomy" id="1348623"/>
    <lineage>
        <taxon>Bacteria</taxon>
        <taxon>Bacillati</taxon>
        <taxon>Bacillota</taxon>
        <taxon>Bacilli</taxon>
        <taxon>Bacillales</taxon>
        <taxon>Bacillaceae</taxon>
        <taxon>Priestia</taxon>
    </lineage>
</organism>
<evidence type="ECO:0000256" key="1">
    <source>
        <dbReference type="SAM" id="MobiDB-lite"/>
    </source>
</evidence>
<dbReference type="Pfam" id="PF13786">
    <property type="entry name" value="DUF4179"/>
    <property type="match status" value="1"/>
</dbReference>
<feature type="region of interest" description="Disordered" evidence="1">
    <location>
        <begin position="324"/>
        <end position="343"/>
    </location>
</feature>
<dbReference type="HOGENOM" id="CLU_745351_0_0_9"/>
<dbReference type="EMBL" id="CP009920">
    <property type="protein sequence ID" value="AJI23898.1"/>
    <property type="molecule type" value="Genomic_DNA"/>
</dbReference>
<feature type="domain" description="DUF4179" evidence="2">
    <location>
        <begin position="43"/>
        <end position="132"/>
    </location>
</feature>
<evidence type="ECO:0000313" key="5">
    <source>
        <dbReference type="Proteomes" id="UP000031829"/>
    </source>
</evidence>
<dbReference type="KEGG" id="bmeg:BG04_430"/>
<reference evidence="4 5" key="1">
    <citation type="journal article" date="2015" name="Genome Announc.">
        <title>Complete genome sequences for 35 biothreat assay-relevant bacillus species.</title>
        <authorList>
            <person name="Johnson S.L."/>
            <person name="Daligault H.E."/>
            <person name="Davenport K.W."/>
            <person name="Jaissle J."/>
            <person name="Frey K.G."/>
            <person name="Ladner J.T."/>
            <person name="Broomall S.M."/>
            <person name="Bishop-Lilly K.A."/>
            <person name="Bruce D.C."/>
            <person name="Gibbons H.S."/>
            <person name="Coyne S.R."/>
            <person name="Lo C.C."/>
            <person name="Meincke L."/>
            <person name="Munk A.C."/>
            <person name="Koroleva G.I."/>
            <person name="Rosenzweig C.N."/>
            <person name="Palacios G.F."/>
            <person name="Redden C.L."/>
            <person name="Minogue T.D."/>
            <person name="Chain P.S."/>
        </authorList>
    </citation>
    <scope>NUCLEOTIDE SEQUENCE [LARGE SCALE GENOMIC DNA]</scope>
    <source>
        <strain evidence="5">ATCC 14581 / DSM 32 / JCM 2506 / NBRC 15308 / NCIMB 9376 / NCTC 10342 / NRRL B-14308 / VKM B-512</strain>
    </source>
</reference>
<name>A0A0B6ATA0_PRIM2</name>
<evidence type="ECO:0000259" key="2">
    <source>
        <dbReference type="Pfam" id="PF13786"/>
    </source>
</evidence>
<protein>
    <recommendedName>
        <fullName evidence="6">DUF4179 domain-containing protein</fullName>
    </recommendedName>
</protein>
<proteinExistence type="predicted"/>
<evidence type="ECO:0000259" key="3">
    <source>
        <dbReference type="Pfam" id="PF18705"/>
    </source>
</evidence>
<dbReference type="RefSeq" id="WP_034650101.1">
    <property type="nucleotide sequence ID" value="NZ_BCVB01000006.1"/>
</dbReference>
<dbReference type="InterPro" id="IPR040680">
    <property type="entry name" value="DUF5643"/>
</dbReference>
<gene>
    <name evidence="4" type="ORF">BG04_430</name>
</gene>
<dbReference type="Gene3D" id="2.60.40.1630">
    <property type="entry name" value="bacillus anthracis domain"/>
    <property type="match status" value="1"/>
</dbReference>
<feature type="domain" description="DUF5643" evidence="3">
    <location>
        <begin position="267"/>
        <end position="371"/>
    </location>
</feature>
<dbReference type="Pfam" id="PF18705">
    <property type="entry name" value="DUF5643"/>
    <property type="match status" value="1"/>
</dbReference>
<dbReference type="InterPro" id="IPR025436">
    <property type="entry name" value="DUF4179"/>
</dbReference>
<sequence>MKNQYDLLNGSSVDFDEYEEIELTASEKKRMKKRLKHDIKPTRKKARPLIAAAVLLLAVTPVMMQNETVWASAVRISQQIGQQIELLMNKPEGSLSSYKKMINETATDQGIQVKVNELMLDDGQVLLGLTISADEFRRTALGLNRDESIRPGELRVKIGNMSFFDSASSIRKEPIKNKDGSWNYLYALKLTQADTNEDGKIDVEGYNVLDHIDPNKNYQISAQFTSLEFEKNPAQTKSGNYRDSYGEIKGNWTVHTSVNGSKIIADTKVYPLNKEIPINEKGIKGVLSIKEVRVSPVSIKLHYTFTSSTGSIRGGTDVGVDIKDQNGRNLSESGSGGGTDKVLEMDGEYRNDKDVIMLRFIPYVSDHEKDWSKDLTSDAFNLKVNNK</sequence>
<dbReference type="Proteomes" id="UP000031829">
    <property type="component" value="Chromosome"/>
</dbReference>
<dbReference type="AlphaFoldDB" id="A0A0B6ATA0"/>